<organism evidence="2 3">
    <name type="scientific">Marssonina brunnea f. sp. multigermtubi (strain MB_m1)</name>
    <name type="common">Marssonina leaf spot fungus</name>
    <dbReference type="NCBI Taxonomy" id="1072389"/>
    <lineage>
        <taxon>Eukaryota</taxon>
        <taxon>Fungi</taxon>
        <taxon>Dikarya</taxon>
        <taxon>Ascomycota</taxon>
        <taxon>Pezizomycotina</taxon>
        <taxon>Leotiomycetes</taxon>
        <taxon>Helotiales</taxon>
        <taxon>Drepanopezizaceae</taxon>
        <taxon>Drepanopeziza</taxon>
    </lineage>
</organism>
<dbReference type="PANTHER" id="PTHR35910:SF6">
    <property type="entry name" value="2EXR DOMAIN-CONTAINING PROTEIN"/>
    <property type="match status" value="1"/>
</dbReference>
<dbReference type="OrthoDB" id="3473305at2759"/>
<reference evidence="2 3" key="1">
    <citation type="journal article" date="2012" name="BMC Genomics">
        <title>Sequencing the genome of Marssonina brunnea reveals fungus-poplar co-evolution.</title>
        <authorList>
            <person name="Zhu S."/>
            <person name="Cao Y.-Z."/>
            <person name="Jiang C."/>
            <person name="Tan B.-Y."/>
            <person name="Wang Z."/>
            <person name="Feng S."/>
            <person name="Zhang L."/>
            <person name="Su X.-H."/>
            <person name="Brejova B."/>
            <person name="Vinar T."/>
            <person name="Xu M."/>
            <person name="Wang M.-X."/>
            <person name="Zhang S.-G."/>
            <person name="Huang M.-R."/>
            <person name="Wu R."/>
            <person name="Zhou Y."/>
        </authorList>
    </citation>
    <scope>NUCLEOTIDE SEQUENCE [LARGE SCALE GENOMIC DNA]</scope>
    <source>
        <strain evidence="2 3">MB_m1</strain>
    </source>
</reference>
<dbReference type="RefSeq" id="XP_007297752.1">
    <property type="nucleotide sequence ID" value="XM_007297690.1"/>
</dbReference>
<dbReference type="KEGG" id="mbe:MBM_09863"/>
<dbReference type="InterPro" id="IPR045518">
    <property type="entry name" value="2EXR"/>
</dbReference>
<evidence type="ECO:0000313" key="3">
    <source>
        <dbReference type="Proteomes" id="UP000006753"/>
    </source>
</evidence>
<dbReference type="PANTHER" id="PTHR35910">
    <property type="entry name" value="2EXR DOMAIN-CONTAINING PROTEIN"/>
    <property type="match status" value="1"/>
</dbReference>
<sequence length="276" mass="30950">MSESFALFPSLPPELRLLIWQKLIEPRLIPLQCQIQCAAKDQPGTFLFHSFLDPPFSSDDDARTRTRSASAFDIRVHFAAATTLAPVPVLQVCRESRHFAVRHGYRAWRLRDEFGHTRDVMWHVELDTISLATPHRPLIPRFYGELFRRQFPAEVAAVRRLAVPISSWRPKQREVAALGQCWAGYARLETMVVVMAGAVKGFGAEAVVDHDTCRDLGAVERGLDGLGMRAPKGPWKVPAVVLVEYETDILRAEETDMHVTCNTCAKIHGGGRAVDI</sequence>
<dbReference type="Proteomes" id="UP000006753">
    <property type="component" value="Unassembled WGS sequence"/>
</dbReference>
<keyword evidence="3" id="KW-1185">Reference proteome</keyword>
<dbReference type="HOGENOM" id="CLU_1008588_0_0_1"/>
<evidence type="ECO:0000259" key="1">
    <source>
        <dbReference type="Pfam" id="PF20150"/>
    </source>
</evidence>
<dbReference type="GeneID" id="18765798"/>
<dbReference type="Pfam" id="PF20150">
    <property type="entry name" value="2EXR"/>
    <property type="match status" value="1"/>
</dbReference>
<protein>
    <recommendedName>
        <fullName evidence="1">2EXR domain-containing protein</fullName>
    </recommendedName>
</protein>
<dbReference type="AlphaFoldDB" id="K1W501"/>
<feature type="domain" description="2EXR" evidence="1">
    <location>
        <begin position="5"/>
        <end position="129"/>
    </location>
</feature>
<proteinExistence type="predicted"/>
<accession>K1W501</accession>
<gene>
    <name evidence="2" type="ORF">MBM_09863</name>
</gene>
<evidence type="ECO:0000313" key="2">
    <source>
        <dbReference type="EMBL" id="EKD12000.1"/>
    </source>
</evidence>
<dbReference type="InParanoid" id="K1W501"/>
<name>K1W501_MARBU</name>
<dbReference type="EMBL" id="JH921471">
    <property type="protein sequence ID" value="EKD12000.1"/>
    <property type="molecule type" value="Genomic_DNA"/>
</dbReference>